<dbReference type="PANTHER" id="PTHR46732">
    <property type="entry name" value="ATP-DEPENDENT PROTEASE LA (LON) DOMAIN PROTEIN"/>
    <property type="match status" value="1"/>
</dbReference>
<reference evidence="2 3" key="1">
    <citation type="journal article" date="2024" name="Science">
        <title>Giant polyketide synthase enzymes in the biosynthesis of giant marine polyether toxins.</title>
        <authorList>
            <person name="Fallon T.R."/>
            <person name="Shende V.V."/>
            <person name="Wierzbicki I.H."/>
            <person name="Pendleton A.L."/>
            <person name="Watervoot N.F."/>
            <person name="Auber R.P."/>
            <person name="Gonzalez D.J."/>
            <person name="Wisecaver J.H."/>
            <person name="Moore B.S."/>
        </authorList>
    </citation>
    <scope>NUCLEOTIDE SEQUENCE [LARGE SCALE GENOMIC DNA]</scope>
    <source>
        <strain evidence="2 3">12B1</strain>
    </source>
</reference>
<comment type="caution">
    <text evidence="2">The sequence shown here is derived from an EMBL/GenBank/DDBJ whole genome shotgun (WGS) entry which is preliminary data.</text>
</comment>
<dbReference type="Proteomes" id="UP001515480">
    <property type="component" value="Unassembled WGS sequence"/>
</dbReference>
<evidence type="ECO:0000256" key="1">
    <source>
        <dbReference type="SAM" id="SignalP"/>
    </source>
</evidence>
<evidence type="ECO:0000313" key="2">
    <source>
        <dbReference type="EMBL" id="KAL1529908.1"/>
    </source>
</evidence>
<dbReference type="InterPro" id="IPR015947">
    <property type="entry name" value="PUA-like_sf"/>
</dbReference>
<keyword evidence="3" id="KW-1185">Reference proteome</keyword>
<organism evidence="2 3">
    <name type="scientific">Prymnesium parvum</name>
    <name type="common">Toxic golden alga</name>
    <dbReference type="NCBI Taxonomy" id="97485"/>
    <lineage>
        <taxon>Eukaryota</taxon>
        <taxon>Haptista</taxon>
        <taxon>Haptophyta</taxon>
        <taxon>Prymnesiophyceae</taxon>
        <taxon>Prymnesiales</taxon>
        <taxon>Prymnesiaceae</taxon>
        <taxon>Prymnesium</taxon>
    </lineage>
</organism>
<keyword evidence="1" id="KW-0732">Signal</keyword>
<gene>
    <name evidence="2" type="ORF">AB1Y20_000836</name>
</gene>
<evidence type="ECO:0008006" key="4">
    <source>
        <dbReference type="Google" id="ProtNLM"/>
    </source>
</evidence>
<protein>
    <recommendedName>
        <fullName evidence="4">Lon N-terminal domain-containing protein</fullName>
    </recommendedName>
</protein>
<sequence length="475" mass="49841">MAAAWLCLLAWPGVAGLARLPTSRVRLIRMMAGPAGSAAGGGGDLDGGSDAQRNARVEALRQIFAAPSAADAPETESLGGTAHAADAPQPGLLPDLPLCRYSWCLLPHHQVAMSVWQPQYTLMFATLLAQPAPQYYLHVLLPGGADSLGQPGYELEPGSKAALTGTLVRVAYARRNPDSTLTLVVQGLARGVVLRPTQLLPYSRADVQVLPDREALLAAARGYVRRAAAGQSAVRQALAAAWGEAEALFAYEATALSFDAGGRLAPLNQLNASAAATLAHVAESVGRAVARAPAGAEDSVYEGSRVLVDVRRVLEHGAGADDEAALAALEVEVWLAIDALLQSLRVAAQAELPVPIPSQILGLLPPPPEGGWPASFRLASVAAKLSEEYATGASDGDGEGGSARRLSYVPADPRYPMRKRAERLSWVVWALIGDQKVGVNSFAGSPYQVLLEADGTAERFQLALAKMNELKEALR</sequence>
<evidence type="ECO:0000313" key="3">
    <source>
        <dbReference type="Proteomes" id="UP001515480"/>
    </source>
</evidence>
<accession>A0AB34K5W7</accession>
<dbReference type="SUPFAM" id="SSF88697">
    <property type="entry name" value="PUA domain-like"/>
    <property type="match status" value="1"/>
</dbReference>
<name>A0AB34K5W7_PRYPA</name>
<feature type="chain" id="PRO_5044204585" description="Lon N-terminal domain-containing protein" evidence="1">
    <location>
        <begin position="17"/>
        <end position="475"/>
    </location>
</feature>
<dbReference type="InterPro" id="IPR046336">
    <property type="entry name" value="Lon_prtase_N_sf"/>
</dbReference>
<dbReference type="PANTHER" id="PTHR46732:SF8">
    <property type="entry name" value="ATP-DEPENDENT PROTEASE LA (LON) DOMAIN PROTEIN"/>
    <property type="match status" value="1"/>
</dbReference>
<dbReference type="EMBL" id="JBGBPQ010000001">
    <property type="protein sequence ID" value="KAL1529908.1"/>
    <property type="molecule type" value="Genomic_DNA"/>
</dbReference>
<dbReference type="AlphaFoldDB" id="A0AB34K5W7"/>
<dbReference type="Gene3D" id="2.30.130.40">
    <property type="entry name" value="LON domain-like"/>
    <property type="match status" value="1"/>
</dbReference>
<feature type="signal peptide" evidence="1">
    <location>
        <begin position="1"/>
        <end position="16"/>
    </location>
</feature>
<proteinExistence type="predicted"/>